<dbReference type="Proteomes" id="UP000694422">
    <property type="component" value="Unplaced"/>
</dbReference>
<sequence length="995" mass="116133">LSSQMEWILRSTNLIILLEDEIFADFFNTFLSLPVFGQTPFYLVEKSQWNLWPEIPRDLIAKYKGLLTWLEKYRLPFFCKTNLCFNYILCQELISFIKSEEGAKMMRWKAADQWLLEKCIGGVRGMWRFCSFLKGSAGEELVDFWILAEKILSIDEMDLKMRDYYLSLLLMLKANHLQSGSRVVKLCNVNINSLLNFSIWHPNQSTTRRETLSHMQQVALFKVQSYWLPNFYTHAKVAMASEEACQGLMQEYETRLYSVCYTHEGELPLNMSIRKSYHCQKQYSSKKARRRMWHMAEADSRFLETSPKPDSRTMPTQEMSSQKMVTQMSSLTVASSKESIISSLENVDPCAKKSTTKKSKGHLLMEGLFETKFSTQMRTSTPIINYSSQMTIHKAMRKSLPLGYTYWALCADIHAGSPFRHYLKKMKLKVERQLLDLWQDLHHFLRVLMNNRNNGNAIFRHMLGHRICELYLNEQLGPCLPLKSQTIQGLKKLLSSGDVTPWIPKAQREICKILSPCYNEFLNEEDYWFLIFTTQTRFIKNRCHRRKSISKEENILLYKRMQKSLELTQALANMEKMDSMQWPNVATENLRQAGSLQVELQSPVFLEDINNLTFEELCFKYPKVAIKKISDDYKLYCEKAPLIDFKVQIVKEPKVITAPQRKISFSKKSGTRKPSVRPRNLTEALLNSQYLELFREFLREHNAESPLLFLIAVQRMNLKANEKTYMSSLENIIQTFFHGKIPPEEMLQCDAPLIKEVTKMSQVSTTTLLMVQSHVMKSLDEKWFKDYQDIFPFPPPSPEVEPEAPALPKKPSKITVYLLESQKKGWLKMTSFIKSFCKYRKFISNPSKRQEFIDYLHLEMCNSKDNFPGSPSFSVRPIPLSTNIRSADPENGEMTLLKRRIYGHRVIIVNFAINDLYFLSEIERFNDLVSSAHMLQVNRTYTENDLLLLRAKINIILRLFLNSDIPPKLRVLYLEGNPLLPATHGKGDERQKMCF</sequence>
<dbReference type="Gene3D" id="1.10.167.10">
    <property type="entry name" value="Regulator of G-protein Signalling 4, domain 2"/>
    <property type="match status" value="1"/>
</dbReference>
<dbReference type="InterPro" id="IPR044926">
    <property type="entry name" value="RGS_subdomain_2"/>
</dbReference>
<dbReference type="PROSITE" id="PS50132">
    <property type="entry name" value="RGS"/>
    <property type="match status" value="1"/>
</dbReference>
<protein>
    <submittedName>
        <fullName evidence="2">Regulator of G protein signaling like 1</fullName>
    </submittedName>
</protein>
<reference evidence="2" key="1">
    <citation type="submission" date="2025-08" db="UniProtKB">
        <authorList>
            <consortium name="Ensembl"/>
        </authorList>
    </citation>
    <scope>IDENTIFICATION</scope>
</reference>
<keyword evidence="3" id="KW-1185">Reference proteome</keyword>
<dbReference type="AlphaFoldDB" id="A0A8C9P8U6"/>
<feature type="domain" description="RGS" evidence="1">
    <location>
        <begin position="680"/>
        <end position="737"/>
    </location>
</feature>
<dbReference type="Pfam" id="PF00615">
    <property type="entry name" value="RGS"/>
    <property type="match status" value="1"/>
</dbReference>
<dbReference type="Ensembl" id="ENSSDAT00000004536.1">
    <property type="protein sequence ID" value="ENSSDAP00000003945.1"/>
    <property type="gene ID" value="ENSSDAG00000003706.1"/>
</dbReference>
<dbReference type="PANTHER" id="PTHR47079">
    <property type="entry name" value="REGULATOR OF G-PROTEIN SIGNALING PROTEIN-LIKE"/>
    <property type="match status" value="1"/>
</dbReference>
<dbReference type="InterPro" id="IPR036305">
    <property type="entry name" value="RGS_sf"/>
</dbReference>
<dbReference type="InterPro" id="IPR053282">
    <property type="entry name" value="RGS_domain-containing"/>
</dbReference>
<accession>A0A8C9P8U6</accession>
<evidence type="ECO:0000313" key="2">
    <source>
        <dbReference type="Ensembl" id="ENSSDAP00000003945.1"/>
    </source>
</evidence>
<dbReference type="SUPFAM" id="SSF48097">
    <property type="entry name" value="Regulator of G-protein signaling, RGS"/>
    <property type="match status" value="3"/>
</dbReference>
<evidence type="ECO:0000313" key="3">
    <source>
        <dbReference type="Proteomes" id="UP000694422"/>
    </source>
</evidence>
<organism evidence="2 3">
    <name type="scientific">Spermophilus dauricus</name>
    <name type="common">Daurian ground squirrel</name>
    <dbReference type="NCBI Taxonomy" id="99837"/>
    <lineage>
        <taxon>Eukaryota</taxon>
        <taxon>Metazoa</taxon>
        <taxon>Chordata</taxon>
        <taxon>Craniata</taxon>
        <taxon>Vertebrata</taxon>
        <taxon>Euteleostomi</taxon>
        <taxon>Mammalia</taxon>
        <taxon>Eutheria</taxon>
        <taxon>Euarchontoglires</taxon>
        <taxon>Glires</taxon>
        <taxon>Rodentia</taxon>
        <taxon>Sciuromorpha</taxon>
        <taxon>Sciuridae</taxon>
        <taxon>Xerinae</taxon>
        <taxon>Marmotini</taxon>
        <taxon>Spermophilus</taxon>
    </lineage>
</organism>
<dbReference type="InterPro" id="IPR016137">
    <property type="entry name" value="RGS"/>
</dbReference>
<dbReference type="PANTHER" id="PTHR47079:SF1">
    <property type="entry name" value="REGULATOR OF G-PROTEIN SIGNALING PROTEIN-LIKE"/>
    <property type="match status" value="1"/>
</dbReference>
<name>A0A8C9P8U6_SPEDA</name>
<proteinExistence type="predicted"/>
<evidence type="ECO:0000259" key="1">
    <source>
        <dbReference type="PROSITE" id="PS50132"/>
    </source>
</evidence>
<reference evidence="2" key="2">
    <citation type="submission" date="2025-09" db="UniProtKB">
        <authorList>
            <consortium name="Ensembl"/>
        </authorList>
    </citation>
    <scope>IDENTIFICATION</scope>
</reference>